<dbReference type="SMART" id="SM01001">
    <property type="entry name" value="AIRC"/>
    <property type="match status" value="1"/>
</dbReference>
<name>A0RXX9_CENSY</name>
<protein>
    <submittedName>
        <fullName evidence="2">NCAIR mutase</fullName>
    </submittedName>
</protein>
<dbReference type="SUPFAM" id="SSF52255">
    <property type="entry name" value="N5-CAIR mutase (phosphoribosylaminoimidazole carboxylase, PurE)"/>
    <property type="match status" value="1"/>
</dbReference>
<dbReference type="KEGG" id="csy:CENSYa_1576"/>
<reference evidence="2 3" key="1">
    <citation type="journal article" date="2006" name="Proc. Natl. Acad. Sci. U.S.A.">
        <title>Genomic analysis of the uncultivated marine crenarchaeote Cenarchaeum symbiosum.</title>
        <authorList>
            <person name="Hallam S.J."/>
            <person name="Konstantinidis K.T."/>
            <person name="Putnam N."/>
            <person name="Schleper C."/>
            <person name="Watanabe Y."/>
            <person name="Sugahara J."/>
            <person name="Preston C."/>
            <person name="de la Torre J."/>
            <person name="Richardson P.M."/>
            <person name="DeLong E.F."/>
        </authorList>
    </citation>
    <scope>NUCLEOTIDE SEQUENCE [LARGE SCALE GENOMIC DNA]</scope>
    <source>
        <strain evidence="3">A</strain>
    </source>
</reference>
<dbReference type="InterPro" id="IPR039476">
    <property type="entry name" value="P2CMN_synthase_LarB"/>
</dbReference>
<keyword evidence="3" id="KW-1185">Reference proteome</keyword>
<dbReference type="PATRIC" id="fig|414004.10.peg.1443"/>
<dbReference type="PANTHER" id="PTHR43064">
    <property type="entry name" value="PHOSPHORIBOSYLAMINOIMIDAZOLE CARBOXYLASE-RELATED"/>
    <property type="match status" value="1"/>
</dbReference>
<dbReference type="Pfam" id="PF00731">
    <property type="entry name" value="AIRC"/>
    <property type="match status" value="1"/>
</dbReference>
<dbReference type="Proteomes" id="UP000000758">
    <property type="component" value="Chromosome"/>
</dbReference>
<evidence type="ECO:0000259" key="1">
    <source>
        <dbReference type="SMART" id="SM01001"/>
    </source>
</evidence>
<dbReference type="GO" id="GO:0016787">
    <property type="term" value="F:hydrolase activity"/>
    <property type="evidence" value="ECO:0007669"/>
    <property type="project" value="InterPro"/>
</dbReference>
<dbReference type="NCBIfam" id="NF033503">
    <property type="entry name" value="LarB"/>
    <property type="match status" value="1"/>
</dbReference>
<dbReference type="AlphaFoldDB" id="A0RXX9"/>
<dbReference type="EnsemblBacteria" id="ABK78196">
    <property type="protein sequence ID" value="ABK78196"/>
    <property type="gene ID" value="CENSYa_1576"/>
</dbReference>
<evidence type="ECO:0000313" key="2">
    <source>
        <dbReference type="EMBL" id="ABK78196.1"/>
    </source>
</evidence>
<evidence type="ECO:0000313" key="3">
    <source>
        <dbReference type="Proteomes" id="UP000000758"/>
    </source>
</evidence>
<dbReference type="InterPro" id="IPR000031">
    <property type="entry name" value="PurE_dom"/>
</dbReference>
<dbReference type="GO" id="GO:0006189">
    <property type="term" value="P:'de novo' IMP biosynthetic process"/>
    <property type="evidence" value="ECO:0007669"/>
    <property type="project" value="InterPro"/>
</dbReference>
<organism evidence="2 3">
    <name type="scientific">Cenarchaeum symbiosum (strain A)</name>
    <dbReference type="NCBI Taxonomy" id="414004"/>
    <lineage>
        <taxon>Archaea</taxon>
        <taxon>Nitrososphaerota</taxon>
        <taxon>Candidatus Cenarchaeales</taxon>
        <taxon>Candidatus Cenarchaeaceae</taxon>
        <taxon>Candidatus Cenarchaeum</taxon>
    </lineage>
</organism>
<sequence>MELDEILESLAAGRMDSAEARRLLSLYSIEKMGEFAKFDAGRKNRRGIPEVVYAGGKQPVEIREIITGALNSSDSVLVSRIRADDLPDIMKFAGEAGLRTDEGRNSSSVLFFRNPPPEYPGKVGIICAGTSDIGIAEEARLMCRAMNCGSICSYDVGVAGMHRLFPVLKEMVAGDVDVIVAVAGMEGALATIVSSMVDLPVIGVPSSAGYGYGGDGIGALAAMLQSCTLGVSVVNIDNGIGAGAVAASICRRVRLRGGAEPSADPRP</sequence>
<feature type="domain" description="PurE" evidence="1">
    <location>
        <begin position="121"/>
        <end position="255"/>
    </location>
</feature>
<gene>
    <name evidence="2" type="ordered locus">CENSYa_1576</name>
</gene>
<accession>A0RXX9</accession>
<dbReference type="EMBL" id="DP000238">
    <property type="protein sequence ID" value="ABK78196.1"/>
    <property type="molecule type" value="Genomic_DNA"/>
</dbReference>
<dbReference type="PANTHER" id="PTHR43064:SF1">
    <property type="entry name" value="SLL1489 PROTEIN"/>
    <property type="match status" value="1"/>
</dbReference>
<dbReference type="Gene3D" id="3.40.50.1970">
    <property type="match status" value="1"/>
</dbReference>
<dbReference type="HOGENOM" id="CLU_065705_0_0_2"/>
<dbReference type="STRING" id="414004.CENSYa_1576"/>
<proteinExistence type="predicted"/>